<feature type="transmembrane region" description="Helical" evidence="1">
    <location>
        <begin position="51"/>
        <end position="74"/>
    </location>
</feature>
<reference evidence="2 3" key="1">
    <citation type="submission" date="2020-08" db="EMBL/GenBank/DDBJ databases">
        <title>Genomic Encyclopedia of Type Strains, Phase IV (KMG-IV): sequencing the most valuable type-strain genomes for metagenomic binning, comparative biology and taxonomic classification.</title>
        <authorList>
            <person name="Goeker M."/>
        </authorList>
    </citation>
    <scope>NUCLEOTIDE SEQUENCE [LARGE SCALE GENOMIC DNA]</scope>
    <source>
        <strain evidence="2 3">YIM 65646</strain>
    </source>
</reference>
<feature type="transmembrane region" description="Helical" evidence="1">
    <location>
        <begin position="153"/>
        <end position="175"/>
    </location>
</feature>
<name>A0A841FRB5_9ACTN</name>
<dbReference type="Proteomes" id="UP000548476">
    <property type="component" value="Unassembled WGS sequence"/>
</dbReference>
<evidence type="ECO:0000313" key="3">
    <source>
        <dbReference type="Proteomes" id="UP000548476"/>
    </source>
</evidence>
<feature type="transmembrane region" description="Helical" evidence="1">
    <location>
        <begin position="195"/>
        <end position="212"/>
    </location>
</feature>
<comment type="caution">
    <text evidence="2">The sequence shown here is derived from an EMBL/GenBank/DDBJ whole genome shotgun (WGS) entry which is preliminary data.</text>
</comment>
<evidence type="ECO:0008006" key="4">
    <source>
        <dbReference type="Google" id="ProtNLM"/>
    </source>
</evidence>
<gene>
    <name evidence="2" type="ORF">HNR73_003960</name>
</gene>
<protein>
    <recommendedName>
        <fullName evidence="4">DUF2306 domain-containing protein</fullName>
    </recommendedName>
</protein>
<sequence length="234" mass="26093">MTTPRRRRPRWLLALSLATLALLTFMLWAYIPPDIDTSRADMHGDRLRYALLVAHMAFGTVATVAGLLQFWPVLRARHPRVHRWTGRAYFYLGIFPAGVLAVPVTIASEQGVSNQAALLTLTALWLATGVAGLRATLARRYADHRRWMIRNYALTLVILASRVWGGPLFAIVFALEDSRVYQGNTTAMIHDIASAGAWLSLLVNMLVAEWIIHRRRGRGSSSTPAAAIRVESPR</sequence>
<keyword evidence="1" id="KW-0472">Membrane</keyword>
<accession>A0A841FRB5</accession>
<dbReference type="EMBL" id="JACHGT010000008">
    <property type="protein sequence ID" value="MBB6036092.1"/>
    <property type="molecule type" value="Genomic_DNA"/>
</dbReference>
<keyword evidence="1" id="KW-1133">Transmembrane helix</keyword>
<evidence type="ECO:0000256" key="1">
    <source>
        <dbReference type="SAM" id="Phobius"/>
    </source>
</evidence>
<dbReference type="RefSeq" id="WP_184788931.1">
    <property type="nucleotide sequence ID" value="NZ_BONT01000046.1"/>
</dbReference>
<evidence type="ECO:0000313" key="2">
    <source>
        <dbReference type="EMBL" id="MBB6036092.1"/>
    </source>
</evidence>
<dbReference type="Pfam" id="PF10067">
    <property type="entry name" value="DUF2306"/>
    <property type="match status" value="1"/>
</dbReference>
<keyword evidence="1" id="KW-0812">Transmembrane</keyword>
<feature type="transmembrane region" description="Helical" evidence="1">
    <location>
        <begin position="112"/>
        <end position="133"/>
    </location>
</feature>
<feature type="transmembrane region" description="Helical" evidence="1">
    <location>
        <begin position="12"/>
        <end position="31"/>
    </location>
</feature>
<organism evidence="2 3">
    <name type="scientific">Phytomonospora endophytica</name>
    <dbReference type="NCBI Taxonomy" id="714109"/>
    <lineage>
        <taxon>Bacteria</taxon>
        <taxon>Bacillati</taxon>
        <taxon>Actinomycetota</taxon>
        <taxon>Actinomycetes</taxon>
        <taxon>Micromonosporales</taxon>
        <taxon>Micromonosporaceae</taxon>
        <taxon>Phytomonospora</taxon>
    </lineage>
</organism>
<proteinExistence type="predicted"/>
<dbReference type="InterPro" id="IPR018750">
    <property type="entry name" value="DUF2306_membrane"/>
</dbReference>
<keyword evidence="3" id="KW-1185">Reference proteome</keyword>
<dbReference type="AlphaFoldDB" id="A0A841FRB5"/>
<feature type="transmembrane region" description="Helical" evidence="1">
    <location>
        <begin position="86"/>
        <end position="106"/>
    </location>
</feature>